<dbReference type="AlphaFoldDB" id="A0A1Z4LPV8"/>
<dbReference type="EMBL" id="AP018227">
    <property type="protein sequence ID" value="BAY83266.1"/>
    <property type="molecule type" value="Genomic_DNA"/>
</dbReference>
<evidence type="ECO:0000313" key="2">
    <source>
        <dbReference type="EMBL" id="BAY83266.1"/>
    </source>
</evidence>
<keyword evidence="3" id="KW-1185">Reference proteome</keyword>
<dbReference type="Gene3D" id="2.30.130.30">
    <property type="entry name" value="Hypothetical protein"/>
    <property type="match status" value="1"/>
</dbReference>
<feature type="domain" description="ASCH" evidence="1">
    <location>
        <begin position="8"/>
        <end position="62"/>
    </location>
</feature>
<protein>
    <recommendedName>
        <fullName evidence="1">ASCH domain-containing protein</fullName>
    </recommendedName>
</protein>
<dbReference type="InterPro" id="IPR015947">
    <property type="entry name" value="PUA-like_sf"/>
</dbReference>
<name>A0A1Z4LPV8_9CYAN</name>
<reference evidence="2 3" key="1">
    <citation type="submission" date="2017-06" db="EMBL/GenBank/DDBJ databases">
        <title>Genome sequencing of cyanobaciteial culture collection at National Institute for Environmental Studies (NIES).</title>
        <authorList>
            <person name="Hirose Y."/>
            <person name="Shimura Y."/>
            <person name="Fujisawa T."/>
            <person name="Nakamura Y."/>
            <person name="Kawachi M."/>
        </authorList>
    </citation>
    <scope>NUCLEOTIDE SEQUENCE [LARGE SCALE GENOMIC DNA]</scope>
    <source>
        <strain evidence="2 3">NIES-267</strain>
    </source>
</reference>
<dbReference type="Pfam" id="PF04266">
    <property type="entry name" value="ASCH"/>
    <property type="match status" value="1"/>
</dbReference>
<sequence length="147" mass="17340">MPANILLLSIKPEYASKIFSGEKTVELRRVRTRLTQDDIVFVYVSSPTKALVGLFEVENIIQEKIGLQQDIKTYWNLVYQKAGISYQDFEKYYQGASFFVGIFLINPRKFDVSINLENLRKQIPEFTPPQSYRYLKQLEFEKFKCFM</sequence>
<evidence type="ECO:0000259" key="1">
    <source>
        <dbReference type="Pfam" id="PF04266"/>
    </source>
</evidence>
<dbReference type="InterPro" id="IPR007374">
    <property type="entry name" value="ASCH_domain"/>
</dbReference>
<proteinExistence type="predicted"/>
<accession>A0A1Z4LPV8</accession>
<organism evidence="2 3">
    <name type="scientific">Calothrix parasitica NIES-267</name>
    <dbReference type="NCBI Taxonomy" id="1973488"/>
    <lineage>
        <taxon>Bacteria</taxon>
        <taxon>Bacillati</taxon>
        <taxon>Cyanobacteriota</taxon>
        <taxon>Cyanophyceae</taxon>
        <taxon>Nostocales</taxon>
        <taxon>Calotrichaceae</taxon>
        <taxon>Calothrix</taxon>
    </lineage>
</organism>
<dbReference type="SUPFAM" id="SSF88697">
    <property type="entry name" value="PUA domain-like"/>
    <property type="match status" value="1"/>
</dbReference>
<evidence type="ECO:0000313" key="3">
    <source>
        <dbReference type="Proteomes" id="UP000218418"/>
    </source>
</evidence>
<dbReference type="OrthoDB" id="9800495at2"/>
<gene>
    <name evidence="2" type="ORF">NIES267_27530</name>
</gene>
<dbReference type="Proteomes" id="UP000218418">
    <property type="component" value="Chromosome"/>
</dbReference>